<evidence type="ECO:0008006" key="5">
    <source>
        <dbReference type="Google" id="ProtNLM"/>
    </source>
</evidence>
<protein>
    <recommendedName>
        <fullName evidence="5">Fimbrial protein</fullName>
    </recommendedName>
</protein>
<keyword evidence="2" id="KW-1133">Transmembrane helix</keyword>
<dbReference type="EMBL" id="FJZI01000008">
    <property type="protein sequence ID" value="CZX88843.1"/>
    <property type="molecule type" value="Genomic_DNA"/>
</dbReference>
<gene>
    <name evidence="3" type="ORF">SAMEA2273372_03520</name>
</gene>
<evidence type="ECO:0000313" key="4">
    <source>
        <dbReference type="Proteomes" id="UP000076063"/>
    </source>
</evidence>
<feature type="transmembrane region" description="Helical" evidence="2">
    <location>
        <begin position="12"/>
        <end position="35"/>
    </location>
</feature>
<feature type="coiled-coil region" evidence="1">
    <location>
        <begin position="47"/>
        <end position="75"/>
    </location>
</feature>
<evidence type="ECO:0000256" key="1">
    <source>
        <dbReference type="SAM" id="Coils"/>
    </source>
</evidence>
<evidence type="ECO:0000256" key="2">
    <source>
        <dbReference type="SAM" id="Phobius"/>
    </source>
</evidence>
<accession>A0A822X2K8</accession>
<reference evidence="3 4" key="1">
    <citation type="submission" date="2016-03" db="EMBL/GenBank/DDBJ databases">
        <authorList>
            <consortium name="Pathogen Informatics"/>
        </authorList>
    </citation>
    <scope>NUCLEOTIDE SEQUENCE [LARGE SCALE GENOMIC DNA]</scope>
    <source>
        <strain evidence="4">e1527</strain>
    </source>
</reference>
<keyword evidence="1" id="KW-0175">Coiled coil</keyword>
<sequence length="171" mass="18919">MTPLFTRSSPWAVRTLLLTGLLCLPLTGAVMYGLFEHQRLELETSQVQQQLAQRQQVLRKLREAEQRRLRQAQQLQAVPPAIKLLDNIGSVLTPDIALLSIDVIASKGDARLTVNASNLDALLAFSERLQQLPAHVVLENHRQSAQGDPAWPINAVLDVKVTTEAHHAASE</sequence>
<name>A0A822X2K8_9ENTR</name>
<organism evidence="3 4">
    <name type="scientific">Enterobacter bugandensis</name>
    <dbReference type="NCBI Taxonomy" id="881260"/>
    <lineage>
        <taxon>Bacteria</taxon>
        <taxon>Pseudomonadati</taxon>
        <taxon>Pseudomonadota</taxon>
        <taxon>Gammaproteobacteria</taxon>
        <taxon>Enterobacterales</taxon>
        <taxon>Enterobacteriaceae</taxon>
        <taxon>Enterobacter</taxon>
    </lineage>
</organism>
<proteinExistence type="predicted"/>
<keyword evidence="2" id="KW-0472">Membrane</keyword>
<evidence type="ECO:0000313" key="3">
    <source>
        <dbReference type="EMBL" id="CZX88843.1"/>
    </source>
</evidence>
<keyword evidence="2" id="KW-0812">Transmembrane</keyword>
<comment type="caution">
    <text evidence="3">The sequence shown here is derived from an EMBL/GenBank/DDBJ whole genome shotgun (WGS) entry which is preliminary data.</text>
</comment>
<dbReference type="RefSeq" id="WP_063155401.1">
    <property type="nucleotide sequence ID" value="NZ_CP039452.1"/>
</dbReference>
<dbReference type="AlphaFoldDB" id="A0A822X2K8"/>
<dbReference type="Proteomes" id="UP000076063">
    <property type="component" value="Unassembled WGS sequence"/>
</dbReference>